<name>A0A9P5RAA1_9FUNG</name>
<organism evidence="1 2">
    <name type="scientific">Linnemannia schmuckeri</name>
    <dbReference type="NCBI Taxonomy" id="64567"/>
    <lineage>
        <taxon>Eukaryota</taxon>
        <taxon>Fungi</taxon>
        <taxon>Fungi incertae sedis</taxon>
        <taxon>Mucoromycota</taxon>
        <taxon>Mortierellomycotina</taxon>
        <taxon>Mortierellomycetes</taxon>
        <taxon>Mortierellales</taxon>
        <taxon>Mortierellaceae</taxon>
        <taxon>Linnemannia</taxon>
    </lineage>
</organism>
<reference evidence="1" key="1">
    <citation type="journal article" date="2020" name="Fungal Divers.">
        <title>Resolving the Mortierellaceae phylogeny through synthesis of multi-gene phylogenetics and phylogenomics.</title>
        <authorList>
            <person name="Vandepol N."/>
            <person name="Liber J."/>
            <person name="Desiro A."/>
            <person name="Na H."/>
            <person name="Kennedy M."/>
            <person name="Barry K."/>
            <person name="Grigoriev I.V."/>
            <person name="Miller A.N."/>
            <person name="O'Donnell K."/>
            <person name="Stajich J.E."/>
            <person name="Bonito G."/>
        </authorList>
    </citation>
    <scope>NUCLEOTIDE SEQUENCE</scope>
    <source>
        <strain evidence="1">NRRL 6426</strain>
    </source>
</reference>
<accession>A0A9P5RAA1</accession>
<feature type="non-terminal residue" evidence="1">
    <location>
        <position position="182"/>
    </location>
</feature>
<sequence>PNTRQRPRSRIYLPSSLPSSFNLHSPTGHMATTGSQVSEQLQKIFPALEFTLGPGYIGEILLIGPTINIYICGGLEPYEQALRTATLDFRTDLSTVLLTSPPHLPQDSAKIGKALEQTACVVARFRQFLTQNAGIQNLTLFGKQSGDILLAMNTNSIPTEYYDLGHYSLEEVGRFMVGRYIA</sequence>
<evidence type="ECO:0000313" key="2">
    <source>
        <dbReference type="Proteomes" id="UP000748756"/>
    </source>
</evidence>
<evidence type="ECO:0000313" key="1">
    <source>
        <dbReference type="EMBL" id="KAF9125010.1"/>
    </source>
</evidence>
<protein>
    <submittedName>
        <fullName evidence="1">Uncharacterized protein</fullName>
    </submittedName>
</protein>
<dbReference type="EMBL" id="JAAAUQ010002309">
    <property type="protein sequence ID" value="KAF9125010.1"/>
    <property type="molecule type" value="Genomic_DNA"/>
</dbReference>
<proteinExistence type="predicted"/>
<dbReference type="Proteomes" id="UP000748756">
    <property type="component" value="Unassembled WGS sequence"/>
</dbReference>
<dbReference type="AlphaFoldDB" id="A0A9P5RAA1"/>
<keyword evidence="2" id="KW-1185">Reference proteome</keyword>
<gene>
    <name evidence="1" type="ORF">BG015_004984</name>
</gene>
<comment type="caution">
    <text evidence="1">The sequence shown here is derived from an EMBL/GenBank/DDBJ whole genome shotgun (WGS) entry which is preliminary data.</text>
</comment>